<organism evidence="8 9">
    <name type="scientific">[Roseibacterium] beibuensis</name>
    <dbReference type="NCBI Taxonomy" id="1193142"/>
    <lineage>
        <taxon>Bacteria</taxon>
        <taxon>Pseudomonadati</taxon>
        <taxon>Pseudomonadota</taxon>
        <taxon>Alphaproteobacteria</taxon>
        <taxon>Rhodobacterales</taxon>
        <taxon>Roseobacteraceae</taxon>
        <taxon>Roseicyclus</taxon>
    </lineage>
</organism>
<evidence type="ECO:0000256" key="7">
    <source>
        <dbReference type="SAM" id="Phobius"/>
    </source>
</evidence>
<evidence type="ECO:0000256" key="3">
    <source>
        <dbReference type="ARBA" id="ARBA00022475"/>
    </source>
</evidence>
<name>A0ABP9KUG6_9RHOB</name>
<dbReference type="PANTHER" id="PTHR36838">
    <property type="entry name" value="AUXIN EFFLUX CARRIER FAMILY PROTEIN"/>
    <property type="match status" value="1"/>
</dbReference>
<keyword evidence="9" id="KW-1185">Reference proteome</keyword>
<feature type="transmembrane region" description="Helical" evidence="7">
    <location>
        <begin position="67"/>
        <end position="88"/>
    </location>
</feature>
<dbReference type="InterPro" id="IPR004776">
    <property type="entry name" value="Mem_transp_PIN-like"/>
</dbReference>
<feature type="transmembrane region" description="Helical" evidence="7">
    <location>
        <begin position="35"/>
        <end position="55"/>
    </location>
</feature>
<evidence type="ECO:0000256" key="6">
    <source>
        <dbReference type="ARBA" id="ARBA00023136"/>
    </source>
</evidence>
<comment type="caution">
    <text evidence="8">The sequence shown here is derived from an EMBL/GenBank/DDBJ whole genome shotgun (WGS) entry which is preliminary data.</text>
</comment>
<keyword evidence="3" id="KW-1003">Cell membrane</keyword>
<feature type="transmembrane region" description="Helical" evidence="7">
    <location>
        <begin position="6"/>
        <end position="23"/>
    </location>
</feature>
<dbReference type="Proteomes" id="UP001499910">
    <property type="component" value="Unassembled WGS sequence"/>
</dbReference>
<comment type="subcellular location">
    <subcellularLocation>
        <location evidence="1">Membrane</location>
        <topology evidence="1">Multi-pass membrane protein</topology>
    </subcellularLocation>
</comment>
<dbReference type="Pfam" id="PF03547">
    <property type="entry name" value="Mem_trans"/>
    <property type="match status" value="1"/>
</dbReference>
<keyword evidence="5 7" id="KW-1133">Transmembrane helix</keyword>
<evidence type="ECO:0000256" key="2">
    <source>
        <dbReference type="ARBA" id="ARBA00022448"/>
    </source>
</evidence>
<dbReference type="PANTHER" id="PTHR36838:SF3">
    <property type="entry name" value="TRANSPORTER AUXIN EFFLUX CARRIER EC FAMILY"/>
    <property type="match status" value="1"/>
</dbReference>
<feature type="transmembrane region" description="Helical" evidence="7">
    <location>
        <begin position="163"/>
        <end position="184"/>
    </location>
</feature>
<dbReference type="RefSeq" id="WP_259546907.1">
    <property type="nucleotide sequence ID" value="NZ_BAABHW010000001.1"/>
</dbReference>
<protein>
    <submittedName>
        <fullName evidence="8">AEC family transporter</fullName>
    </submittedName>
</protein>
<keyword evidence="2" id="KW-0813">Transport</keyword>
<keyword evidence="4 7" id="KW-0812">Transmembrane</keyword>
<reference evidence="9" key="1">
    <citation type="journal article" date="2019" name="Int. J. Syst. Evol. Microbiol.">
        <title>The Global Catalogue of Microorganisms (GCM) 10K type strain sequencing project: providing services to taxonomists for standard genome sequencing and annotation.</title>
        <authorList>
            <consortium name="The Broad Institute Genomics Platform"/>
            <consortium name="The Broad Institute Genome Sequencing Center for Infectious Disease"/>
            <person name="Wu L."/>
            <person name="Ma J."/>
        </authorList>
    </citation>
    <scope>NUCLEOTIDE SEQUENCE [LARGE SCALE GENOMIC DNA]</scope>
    <source>
        <strain evidence="9">JCM 18015</strain>
    </source>
</reference>
<evidence type="ECO:0000256" key="1">
    <source>
        <dbReference type="ARBA" id="ARBA00004141"/>
    </source>
</evidence>
<dbReference type="EMBL" id="BAABHW010000001">
    <property type="protein sequence ID" value="GAA5066164.1"/>
    <property type="molecule type" value="Genomic_DNA"/>
</dbReference>
<evidence type="ECO:0000256" key="4">
    <source>
        <dbReference type="ARBA" id="ARBA00022692"/>
    </source>
</evidence>
<feature type="transmembrane region" description="Helical" evidence="7">
    <location>
        <begin position="286"/>
        <end position="308"/>
    </location>
</feature>
<feature type="transmembrane region" description="Helical" evidence="7">
    <location>
        <begin position="226"/>
        <end position="246"/>
    </location>
</feature>
<feature type="transmembrane region" description="Helical" evidence="7">
    <location>
        <begin position="196"/>
        <end position="219"/>
    </location>
</feature>
<feature type="transmembrane region" description="Helical" evidence="7">
    <location>
        <begin position="258"/>
        <end position="277"/>
    </location>
</feature>
<accession>A0ABP9KUG6</accession>
<keyword evidence="6 7" id="KW-0472">Membrane</keyword>
<proteinExistence type="predicted"/>
<evidence type="ECO:0000256" key="5">
    <source>
        <dbReference type="ARBA" id="ARBA00022989"/>
    </source>
</evidence>
<feature type="transmembrane region" description="Helical" evidence="7">
    <location>
        <begin position="127"/>
        <end position="151"/>
    </location>
</feature>
<gene>
    <name evidence="8" type="ORF">GCM10023209_04440</name>
</gene>
<evidence type="ECO:0000313" key="9">
    <source>
        <dbReference type="Proteomes" id="UP001499910"/>
    </source>
</evidence>
<evidence type="ECO:0000313" key="8">
    <source>
        <dbReference type="EMBL" id="GAA5066164.1"/>
    </source>
</evidence>
<feature type="transmembrane region" description="Helical" evidence="7">
    <location>
        <begin position="95"/>
        <end position="115"/>
    </location>
</feature>
<sequence length="310" mass="32470">MAELLGVVLPVFLVVGAGYLAVWRGLFADTAVNGLMVFATKFAIPCLLFTAIATLDLGQEFDLRLLASFYTGSASVFALGILGARFIFGRPMADSVAIGFVAMFANNVLLALPIMERAYGADALAPNFAIIAVHAPFCYLLGIITMEIVRAGSARPLQLMRSVFTAAFTNAIMIGIMLGFVVNLTGLPIPGVVDEALGLMVRAALPAALFGLGGVLYRYKPEGDAFVIAMICALALLVHPVITYTLGTNVTALSQGQLRSAVIASAMAPGVNAYLFADMYGVARRVAASSVLIGTGLTVISASLWLLVLP</sequence>